<evidence type="ECO:0000256" key="1">
    <source>
        <dbReference type="ARBA" id="ARBA00003041"/>
    </source>
</evidence>
<name>A0A128FGU5_9GAMM</name>
<accession>A0A128FGU5</accession>
<dbReference type="EMBL" id="FIZY01000050">
    <property type="protein sequence ID" value="CZF86022.1"/>
    <property type="molecule type" value="Genomic_DNA"/>
</dbReference>
<keyword evidence="4" id="KW-0813">Transport</keyword>
<keyword evidence="9" id="KW-0966">Cell projection</keyword>
<evidence type="ECO:0000256" key="3">
    <source>
        <dbReference type="ARBA" id="ARBA00016507"/>
    </source>
</evidence>
<evidence type="ECO:0000256" key="4">
    <source>
        <dbReference type="ARBA" id="ARBA00022448"/>
    </source>
</evidence>
<dbReference type="PANTHER" id="PTHR34982">
    <property type="entry name" value="YOP PROTEINS TRANSLOCATION PROTEIN L"/>
    <property type="match status" value="1"/>
</dbReference>
<protein>
    <recommendedName>
        <fullName evidence="3">Flagellar assembly protein FliH</fullName>
    </recommendedName>
</protein>
<dbReference type="GO" id="GO:0044781">
    <property type="term" value="P:bacterial-type flagellum organization"/>
    <property type="evidence" value="ECO:0007669"/>
    <property type="project" value="UniProtKB-KW"/>
</dbReference>
<organism evidence="9 10">
    <name type="scientific">Grimontia marina</name>
    <dbReference type="NCBI Taxonomy" id="646534"/>
    <lineage>
        <taxon>Bacteria</taxon>
        <taxon>Pseudomonadati</taxon>
        <taxon>Pseudomonadota</taxon>
        <taxon>Gammaproteobacteria</taxon>
        <taxon>Vibrionales</taxon>
        <taxon>Vibrionaceae</taxon>
        <taxon>Grimontia</taxon>
    </lineage>
</organism>
<keyword evidence="7" id="KW-1006">Bacterial flagellum protein export</keyword>
<dbReference type="InterPro" id="IPR018035">
    <property type="entry name" value="Flagellar_FliH/T3SS_HrpE"/>
</dbReference>
<keyword evidence="6" id="KW-0653">Protein transport</keyword>
<dbReference type="Proteomes" id="UP000073601">
    <property type="component" value="Unassembled WGS sequence"/>
</dbReference>
<comment type="function">
    <text evidence="1">Needed for flagellar regrowth and assembly.</text>
</comment>
<dbReference type="SUPFAM" id="SSF160527">
    <property type="entry name" value="V-type ATPase subunit E-like"/>
    <property type="match status" value="1"/>
</dbReference>
<evidence type="ECO:0000256" key="6">
    <source>
        <dbReference type="ARBA" id="ARBA00022927"/>
    </source>
</evidence>
<proteinExistence type="inferred from homology"/>
<evidence type="ECO:0000313" key="9">
    <source>
        <dbReference type="EMBL" id="CZF86022.1"/>
    </source>
</evidence>
<keyword evidence="9" id="KW-0969">Cilium</keyword>
<evidence type="ECO:0000256" key="2">
    <source>
        <dbReference type="ARBA" id="ARBA00006602"/>
    </source>
</evidence>
<evidence type="ECO:0000313" key="10">
    <source>
        <dbReference type="Proteomes" id="UP000073601"/>
    </source>
</evidence>
<gene>
    <name evidence="9" type="primary">fliH</name>
    <name evidence="9" type="ORF">GMA8713_04055</name>
</gene>
<dbReference type="Pfam" id="PF02108">
    <property type="entry name" value="FliH"/>
    <property type="match status" value="1"/>
</dbReference>
<keyword evidence="10" id="KW-1185">Reference proteome</keyword>
<keyword evidence="9" id="KW-0282">Flagellum</keyword>
<evidence type="ECO:0000256" key="5">
    <source>
        <dbReference type="ARBA" id="ARBA00022795"/>
    </source>
</evidence>
<dbReference type="GO" id="GO:0015031">
    <property type="term" value="P:protein transport"/>
    <property type="evidence" value="ECO:0007669"/>
    <property type="project" value="UniProtKB-KW"/>
</dbReference>
<feature type="domain" description="Flagellar assembly protein FliH/Type III secretion system HrpE" evidence="8">
    <location>
        <begin position="110"/>
        <end position="232"/>
    </location>
</feature>
<keyword evidence="5" id="KW-1005">Bacterial flagellum biogenesis</keyword>
<sequence length="268" mass="29837">MTGKLMKVPPSGYRVHRFPPLAKPVVPTDDPFGMESDDNFGLQTGSLQADMQQQLEAGFQQGLEQGHQEGFRQGAEQGKQQGLLEGQKEGFQKGFVSGEQSGRQAFLDAAKPVNELFQALSRWQAEREQQQRHMICELVQKVAQQVIRAELTLMPQQILTLVDETLEALPGKSEKVTVHLNPQDLERISHINADLPNTWKLVSNSELPVGGCHLVTEDAEADASCDSRLQTCMDNVKQHLLDEVTVSQSFNAQPLQESREEQPEAVNE</sequence>
<evidence type="ECO:0000259" key="8">
    <source>
        <dbReference type="Pfam" id="PF02108"/>
    </source>
</evidence>
<evidence type="ECO:0000256" key="7">
    <source>
        <dbReference type="ARBA" id="ARBA00023225"/>
    </source>
</evidence>
<dbReference type="InterPro" id="IPR051472">
    <property type="entry name" value="T3SS_Stator/FliH"/>
</dbReference>
<dbReference type="NCBIfam" id="NF009925">
    <property type="entry name" value="PRK13386.1"/>
    <property type="match status" value="1"/>
</dbReference>
<dbReference type="GO" id="GO:0005829">
    <property type="term" value="C:cytosol"/>
    <property type="evidence" value="ECO:0007669"/>
    <property type="project" value="TreeGrafter"/>
</dbReference>
<dbReference type="PANTHER" id="PTHR34982:SF1">
    <property type="entry name" value="FLAGELLAR ASSEMBLY PROTEIN FLIH"/>
    <property type="match status" value="1"/>
</dbReference>
<dbReference type="AlphaFoldDB" id="A0A128FGU5"/>
<reference evidence="10" key="1">
    <citation type="submission" date="2016-02" db="EMBL/GenBank/DDBJ databases">
        <authorList>
            <person name="Rodrigo-Torres Lidia"/>
            <person name="Arahal R.David."/>
        </authorList>
    </citation>
    <scope>NUCLEOTIDE SEQUENCE [LARGE SCALE GENOMIC DNA]</scope>
    <source>
        <strain evidence="10">CECT 8713</strain>
    </source>
</reference>
<comment type="similarity">
    <text evidence="2">Belongs to the FliH family.</text>
</comment>